<evidence type="ECO:0000313" key="1">
    <source>
        <dbReference type="EMBL" id="KAH9716526.1"/>
    </source>
</evidence>
<reference evidence="2" key="1">
    <citation type="journal article" date="2023" name="Hortic. Res.">
        <title>A chromosome-level phased genome enabling allele-level studies in sweet orange: a case study on citrus Huanglongbing tolerance.</title>
        <authorList>
            <person name="Wu B."/>
            <person name="Yu Q."/>
            <person name="Deng Z."/>
            <person name="Duan Y."/>
            <person name="Luo F."/>
            <person name="Gmitter F. Jr."/>
        </authorList>
    </citation>
    <scope>NUCLEOTIDE SEQUENCE [LARGE SCALE GENOMIC DNA]</scope>
    <source>
        <strain evidence="2">cv. Valencia</strain>
    </source>
</reference>
<organism evidence="1 2">
    <name type="scientific">Citrus sinensis</name>
    <name type="common">Sweet orange</name>
    <name type="synonym">Citrus aurantium var. sinensis</name>
    <dbReference type="NCBI Taxonomy" id="2711"/>
    <lineage>
        <taxon>Eukaryota</taxon>
        <taxon>Viridiplantae</taxon>
        <taxon>Streptophyta</taxon>
        <taxon>Embryophyta</taxon>
        <taxon>Tracheophyta</taxon>
        <taxon>Spermatophyta</taxon>
        <taxon>Magnoliopsida</taxon>
        <taxon>eudicotyledons</taxon>
        <taxon>Gunneridae</taxon>
        <taxon>Pentapetalae</taxon>
        <taxon>rosids</taxon>
        <taxon>malvids</taxon>
        <taxon>Sapindales</taxon>
        <taxon>Rutaceae</taxon>
        <taxon>Aurantioideae</taxon>
        <taxon>Citrus</taxon>
    </lineage>
</organism>
<sequence length="622" mass="69031">MASLRSKTDNEWLVAIFWVIWSARNQFLFKGKKVNPQVLVAKPEVVINAYKRTQAPTFAPVGNQQRLVQRTWSPPTRGYFKLNVDASINSKKQISGLGIVIRDEAGNVSAAAIKLSKFNGDVAFVEAEAMEWGIQIAEKAGARCLNVESDSQEVTNKEEKKGVMSQPKRKSLSKQSGSLPTQAPILGSGYNSKSNNSSSDIDFEERLAAVRRSALEQKKAEEIKEFGPIDYDAPIETEKKTIGLGTKIGVGVAVVIFGLVFALGDFLPSGSVSPTEEAGVVNKELSEEEKNVLQTRLKKYEETLSISPKDSTALEGAAVTLAELGDYTRAVSLLQDLAKEKPSDPDVFRLLGEVKYELKDYEGSAAAYRVSTMVSKDINFEVLRGLTNALLAAKKPDEAVQFLLASRERLSTGKSDDLSVKDGRSGDKKETEPQKVDPIQVELLLGKAYSDGGRVSDAVAVYDRLISSYPNDFRGYLAKGIILKENGKVGDAERMFIQARFFAPEKVKALVDQYSKSHKAKPVEEGATESHVRIGEQQLKAFHMLSRYAKLSLEEQCLRMISNGLQNKTRYECCKIYPKKWSKKRKGADNHRICWGIWHSSDRSLFENKKEDPKIMVAKQRL</sequence>
<dbReference type="Proteomes" id="UP000829398">
    <property type="component" value="Chromosome 7"/>
</dbReference>
<keyword evidence="2" id="KW-1185">Reference proteome</keyword>
<protein>
    <submittedName>
        <fullName evidence="1">TPR REGION domain-containing protein</fullName>
    </submittedName>
</protein>
<accession>A0ACB8JG62</accession>
<comment type="caution">
    <text evidence="1">The sequence shown here is derived from an EMBL/GenBank/DDBJ whole genome shotgun (WGS) entry which is preliminary data.</text>
</comment>
<gene>
    <name evidence="1" type="ORF">KPL71_021490</name>
</gene>
<proteinExistence type="predicted"/>
<dbReference type="EMBL" id="CM039176">
    <property type="protein sequence ID" value="KAH9716526.1"/>
    <property type="molecule type" value="Genomic_DNA"/>
</dbReference>
<name>A0ACB8JG62_CITSI</name>
<evidence type="ECO:0000313" key="2">
    <source>
        <dbReference type="Proteomes" id="UP000829398"/>
    </source>
</evidence>